<dbReference type="Gene3D" id="3.30.2040.10">
    <property type="entry name" value="PSTPO5379-like domain"/>
    <property type="match status" value="1"/>
</dbReference>
<evidence type="ECO:0000256" key="2">
    <source>
        <dbReference type="ARBA" id="ARBA00023239"/>
    </source>
</evidence>
<dbReference type="PANTHER" id="PTHR32022">
    <property type="entry name" value="D-GLUTAMATE CYCLASE, MITOCHONDRIAL"/>
    <property type="match status" value="1"/>
</dbReference>
<evidence type="ECO:0000313" key="5">
    <source>
        <dbReference type="Proteomes" id="UP001157914"/>
    </source>
</evidence>
<dbReference type="SUPFAM" id="SSF160920">
    <property type="entry name" value="PSTPO5379-like"/>
    <property type="match status" value="1"/>
</dbReference>
<comment type="similarity">
    <text evidence="1 3">Belongs to the D-glutamate cyclase family.</text>
</comment>
<dbReference type="Pfam" id="PF07286">
    <property type="entry name" value="D-Glu_cyclase"/>
    <property type="match status" value="1"/>
</dbReference>
<dbReference type="EMBL" id="FXTT01000002">
    <property type="protein sequence ID" value="SMP14960.1"/>
    <property type="molecule type" value="Genomic_DNA"/>
</dbReference>
<reference evidence="4 5" key="1">
    <citation type="submission" date="2017-05" db="EMBL/GenBank/DDBJ databases">
        <authorList>
            <person name="Varghese N."/>
            <person name="Submissions S."/>
        </authorList>
    </citation>
    <scope>NUCLEOTIDE SEQUENCE [LARGE SCALE GENOMIC DNA]</scope>
    <source>
        <strain evidence="4 5">DSM 15949</strain>
    </source>
</reference>
<comment type="caution">
    <text evidence="4">The sequence shown here is derived from an EMBL/GenBank/DDBJ whole genome shotgun (WGS) entry which is preliminary data.</text>
</comment>
<dbReference type="Gene3D" id="3.40.1640.10">
    <property type="entry name" value="PSTPO5379-like"/>
    <property type="match status" value="1"/>
</dbReference>
<organism evidence="4 5">
    <name type="scientific">Roseibium denhamense</name>
    <dbReference type="NCBI Taxonomy" id="76305"/>
    <lineage>
        <taxon>Bacteria</taxon>
        <taxon>Pseudomonadati</taxon>
        <taxon>Pseudomonadota</taxon>
        <taxon>Alphaproteobacteria</taxon>
        <taxon>Hyphomicrobiales</taxon>
        <taxon>Stappiaceae</taxon>
        <taxon>Roseibium</taxon>
    </lineage>
</organism>
<evidence type="ECO:0000256" key="3">
    <source>
        <dbReference type="HAMAP-Rule" id="MF_01830"/>
    </source>
</evidence>
<sequence>MNSFEHIRALLPSEARAAIRSGAYTRHTAGLAAGYLQANLVVLREVHALDFARFCQRNPKPCPVVGMTDAGSPQFRTLGRDVDLCRDVPSYNIYENGRITATVPDISSYWKEDHVGFALGCSFTFETALIAAGIPVRHIDADTTVPMYRTSIELTPAGPFGGTMVVSMRPIPRDRVAEAIAISSKFPLAHGAPVHTGSPGEIGIRDLAAPDWGDSVDIKPDEVPCFWACGVTPQAALLSANLPLVITHTPGHMLITDVPETAEIPVIQPNQKNAETFQPLSRGD</sequence>
<evidence type="ECO:0000256" key="1">
    <source>
        <dbReference type="ARBA" id="ARBA00007896"/>
    </source>
</evidence>
<dbReference type="InterPro" id="IPR009906">
    <property type="entry name" value="D-Glu_cyclase"/>
</dbReference>
<keyword evidence="5" id="KW-1185">Reference proteome</keyword>
<protein>
    <recommendedName>
        <fullName evidence="3">Putative hydro-lyase SAMN06265374_1516</fullName>
        <ecNumber evidence="3">4.2.1.-</ecNumber>
    </recommendedName>
</protein>
<name>A0ABY1NPY3_9HYPH</name>
<dbReference type="PIRSF" id="PIRSF029755">
    <property type="entry name" value="UCP029755"/>
    <property type="match status" value="1"/>
</dbReference>
<keyword evidence="2 3" id="KW-0456">Lyase</keyword>
<dbReference type="RefSeq" id="WP_155194429.1">
    <property type="nucleotide sequence ID" value="NZ_BAAAEA010000003.1"/>
</dbReference>
<evidence type="ECO:0000313" key="4">
    <source>
        <dbReference type="EMBL" id="SMP14960.1"/>
    </source>
</evidence>
<dbReference type="PANTHER" id="PTHR32022:SF10">
    <property type="entry name" value="D-GLUTAMATE CYCLASE, MITOCHONDRIAL"/>
    <property type="match status" value="1"/>
</dbReference>
<dbReference type="NCBIfam" id="NF003969">
    <property type="entry name" value="PRK05463.1"/>
    <property type="match status" value="1"/>
</dbReference>
<accession>A0ABY1NPY3</accession>
<dbReference type="Proteomes" id="UP001157914">
    <property type="component" value="Unassembled WGS sequence"/>
</dbReference>
<dbReference type="HAMAP" id="MF_01830">
    <property type="entry name" value="Hydro_lyase"/>
    <property type="match status" value="1"/>
</dbReference>
<dbReference type="InterPro" id="IPR016938">
    <property type="entry name" value="UPF0317"/>
</dbReference>
<dbReference type="InterPro" id="IPR038021">
    <property type="entry name" value="Putative_hydro-lyase"/>
</dbReference>
<gene>
    <name evidence="4" type="ORF">SAMN06265374_1516</name>
</gene>
<proteinExistence type="inferred from homology"/>
<dbReference type="EC" id="4.2.1.-" evidence="3"/>